<dbReference type="Gene3D" id="3.40.47.10">
    <property type="match status" value="1"/>
</dbReference>
<dbReference type="SUPFAM" id="SSF53901">
    <property type="entry name" value="Thiolase-like"/>
    <property type="match status" value="1"/>
</dbReference>
<keyword evidence="4" id="KW-1185">Reference proteome</keyword>
<comment type="caution">
    <text evidence="3">The sequence shown here is derived from an EMBL/GenBank/DDBJ whole genome shotgun (WGS) entry which is preliminary data.</text>
</comment>
<feature type="non-terminal residue" evidence="3">
    <location>
        <position position="1"/>
    </location>
</feature>
<dbReference type="InterPro" id="IPR016039">
    <property type="entry name" value="Thiolase-like"/>
</dbReference>
<sequence length="205" mass="21774">ADRFAAPAVDRWNLAEYNVYADGGTAMVLSTDGGFARVLSTVTVADNSLEGIARGDEPFRPSPGAPIDLTARTAAYELTADGKQADLRTGRLIARARHQALADAGAEPCEIARVVTGSTGLFEHGWHWHHLLGVEESLTTWAYGRTTGHIGAGDWTAGLDWLLRTGALDVGDKVLLFGGGAGYSLTAAVVQITALPQWPNPDREH</sequence>
<dbReference type="InterPro" id="IPR013747">
    <property type="entry name" value="ACP_syn_III_C"/>
</dbReference>
<organism evidence="3 4">
    <name type="scientific">Streptomyces varsoviensis</name>
    <dbReference type="NCBI Taxonomy" id="67373"/>
    <lineage>
        <taxon>Bacteria</taxon>
        <taxon>Bacillati</taxon>
        <taxon>Actinomycetota</taxon>
        <taxon>Actinomycetes</taxon>
        <taxon>Kitasatosporales</taxon>
        <taxon>Streptomycetaceae</taxon>
        <taxon>Streptomyces</taxon>
    </lineage>
</organism>
<accession>A0ABR5J316</accession>
<evidence type="ECO:0000313" key="4">
    <source>
        <dbReference type="Proteomes" id="UP000037020"/>
    </source>
</evidence>
<feature type="domain" description="Beta-ketoacyl-[acyl-carrier-protein] synthase III C-terminal" evidence="2">
    <location>
        <begin position="102"/>
        <end position="192"/>
    </location>
</feature>
<proteinExistence type="predicted"/>
<evidence type="ECO:0000259" key="2">
    <source>
        <dbReference type="Pfam" id="PF08541"/>
    </source>
</evidence>
<evidence type="ECO:0000313" key="3">
    <source>
        <dbReference type="EMBL" id="KOG87814.1"/>
    </source>
</evidence>
<dbReference type="Pfam" id="PF08541">
    <property type="entry name" value="ACP_syn_III_C"/>
    <property type="match status" value="1"/>
</dbReference>
<dbReference type="Proteomes" id="UP000037020">
    <property type="component" value="Unassembled WGS sequence"/>
</dbReference>
<protein>
    <submittedName>
        <fullName evidence="3">Secondary metabolite biosynthesis protein</fullName>
    </submittedName>
</protein>
<name>A0ABR5J316_9ACTN</name>
<gene>
    <name evidence="3" type="ORF">ADK38_23335</name>
</gene>
<keyword evidence="1" id="KW-0808">Transferase</keyword>
<dbReference type="EMBL" id="LGUT01002020">
    <property type="protein sequence ID" value="KOG87814.1"/>
    <property type="molecule type" value="Genomic_DNA"/>
</dbReference>
<evidence type="ECO:0000256" key="1">
    <source>
        <dbReference type="ARBA" id="ARBA00022679"/>
    </source>
</evidence>
<reference evidence="3 4" key="1">
    <citation type="submission" date="2015-07" db="EMBL/GenBank/DDBJ databases">
        <authorList>
            <person name="Ju K.-S."/>
            <person name="Doroghazi J.R."/>
            <person name="Metcalf W.W."/>
        </authorList>
    </citation>
    <scope>NUCLEOTIDE SEQUENCE [LARGE SCALE GENOMIC DNA]</scope>
    <source>
        <strain evidence="3 4">NRRL B-3589</strain>
    </source>
</reference>